<dbReference type="Proteomes" id="UP000324800">
    <property type="component" value="Unassembled WGS sequence"/>
</dbReference>
<accession>A0A5J4WPB3</accession>
<gene>
    <name evidence="1" type="ORF">EZS28_007702</name>
</gene>
<protein>
    <submittedName>
        <fullName evidence="1">Uncharacterized protein</fullName>
    </submittedName>
</protein>
<organism evidence="1 2">
    <name type="scientific">Streblomastix strix</name>
    <dbReference type="NCBI Taxonomy" id="222440"/>
    <lineage>
        <taxon>Eukaryota</taxon>
        <taxon>Metamonada</taxon>
        <taxon>Preaxostyla</taxon>
        <taxon>Oxymonadida</taxon>
        <taxon>Streblomastigidae</taxon>
        <taxon>Streblomastix</taxon>
    </lineage>
</organism>
<comment type="caution">
    <text evidence="1">The sequence shown here is derived from an EMBL/GenBank/DDBJ whole genome shotgun (WGS) entry which is preliminary data.</text>
</comment>
<evidence type="ECO:0000313" key="1">
    <source>
        <dbReference type="EMBL" id="KAA6396771.1"/>
    </source>
</evidence>
<proteinExistence type="predicted"/>
<sequence>MAVTAVHITYDGLECVNRRSNGWMFTGQRNHYIRLKKMINTANSQGLEYLPINSQFIACGSDLFSIFIDISDKKQLGEEQQVDKELFDIAIDPTDMKFAIVCDDQLG</sequence>
<dbReference type="OrthoDB" id="6252103at2759"/>
<dbReference type="EMBL" id="SNRW01001344">
    <property type="protein sequence ID" value="KAA6396771.1"/>
    <property type="molecule type" value="Genomic_DNA"/>
</dbReference>
<dbReference type="AlphaFoldDB" id="A0A5J4WPB3"/>
<evidence type="ECO:0000313" key="2">
    <source>
        <dbReference type="Proteomes" id="UP000324800"/>
    </source>
</evidence>
<name>A0A5J4WPB3_9EUKA</name>
<reference evidence="1 2" key="1">
    <citation type="submission" date="2019-03" db="EMBL/GenBank/DDBJ databases">
        <title>Single cell metagenomics reveals metabolic interactions within the superorganism composed of flagellate Streblomastix strix and complex community of Bacteroidetes bacteria on its surface.</title>
        <authorList>
            <person name="Treitli S.C."/>
            <person name="Kolisko M."/>
            <person name="Husnik F."/>
            <person name="Keeling P."/>
            <person name="Hampl V."/>
        </authorList>
    </citation>
    <scope>NUCLEOTIDE SEQUENCE [LARGE SCALE GENOMIC DNA]</scope>
    <source>
        <strain evidence="1">ST1C</strain>
    </source>
</reference>